<dbReference type="AlphaFoldDB" id="A0AAD7BX08"/>
<name>A0AAD7BX08_9AGAR</name>
<protein>
    <submittedName>
        <fullName evidence="2">Uncharacterized protein</fullName>
    </submittedName>
</protein>
<proteinExistence type="predicted"/>
<accession>A0AAD7BX08</accession>
<dbReference type="InterPro" id="IPR027417">
    <property type="entry name" value="P-loop_NTPase"/>
</dbReference>
<keyword evidence="1" id="KW-0812">Transmembrane</keyword>
<keyword evidence="1" id="KW-1133">Transmembrane helix</keyword>
<dbReference type="Proteomes" id="UP001221142">
    <property type="component" value="Unassembled WGS sequence"/>
</dbReference>
<evidence type="ECO:0000256" key="1">
    <source>
        <dbReference type="SAM" id="Phobius"/>
    </source>
</evidence>
<dbReference type="EMBL" id="JARKIF010000008">
    <property type="protein sequence ID" value="KAJ7632908.1"/>
    <property type="molecule type" value="Genomic_DNA"/>
</dbReference>
<evidence type="ECO:0000313" key="2">
    <source>
        <dbReference type="EMBL" id="KAJ7632908.1"/>
    </source>
</evidence>
<keyword evidence="3" id="KW-1185">Reference proteome</keyword>
<feature type="transmembrane region" description="Helical" evidence="1">
    <location>
        <begin position="125"/>
        <end position="147"/>
    </location>
</feature>
<keyword evidence="1" id="KW-0472">Membrane</keyword>
<dbReference type="SUPFAM" id="SSF52540">
    <property type="entry name" value="P-loop containing nucleoside triphosphate hydrolases"/>
    <property type="match status" value="1"/>
</dbReference>
<organism evidence="2 3">
    <name type="scientific">Roridomyces roridus</name>
    <dbReference type="NCBI Taxonomy" id="1738132"/>
    <lineage>
        <taxon>Eukaryota</taxon>
        <taxon>Fungi</taxon>
        <taxon>Dikarya</taxon>
        <taxon>Basidiomycota</taxon>
        <taxon>Agaricomycotina</taxon>
        <taxon>Agaricomycetes</taxon>
        <taxon>Agaricomycetidae</taxon>
        <taxon>Agaricales</taxon>
        <taxon>Marasmiineae</taxon>
        <taxon>Mycenaceae</taxon>
        <taxon>Roridomyces</taxon>
    </lineage>
</organism>
<evidence type="ECO:0000313" key="3">
    <source>
        <dbReference type="Proteomes" id="UP001221142"/>
    </source>
</evidence>
<reference evidence="2" key="1">
    <citation type="submission" date="2023-03" db="EMBL/GenBank/DDBJ databases">
        <title>Massive genome expansion in bonnet fungi (Mycena s.s.) driven by repeated elements and novel gene families across ecological guilds.</title>
        <authorList>
            <consortium name="Lawrence Berkeley National Laboratory"/>
            <person name="Harder C.B."/>
            <person name="Miyauchi S."/>
            <person name="Viragh M."/>
            <person name="Kuo A."/>
            <person name="Thoen E."/>
            <person name="Andreopoulos B."/>
            <person name="Lu D."/>
            <person name="Skrede I."/>
            <person name="Drula E."/>
            <person name="Henrissat B."/>
            <person name="Morin E."/>
            <person name="Kohler A."/>
            <person name="Barry K."/>
            <person name="LaButti K."/>
            <person name="Morin E."/>
            <person name="Salamov A."/>
            <person name="Lipzen A."/>
            <person name="Mereny Z."/>
            <person name="Hegedus B."/>
            <person name="Baldrian P."/>
            <person name="Stursova M."/>
            <person name="Weitz H."/>
            <person name="Taylor A."/>
            <person name="Grigoriev I.V."/>
            <person name="Nagy L.G."/>
            <person name="Martin F."/>
            <person name="Kauserud H."/>
        </authorList>
    </citation>
    <scope>NUCLEOTIDE SEQUENCE</scope>
    <source>
        <strain evidence="2">9284</strain>
    </source>
</reference>
<gene>
    <name evidence="2" type="ORF">FB45DRAFT_1027029</name>
</gene>
<sequence length="610" mass="67893">MSTSPPRKRPRSETMTLTPGTDCDNGFSCLGQYSFGSLQDYLTVLRRTEVGLDSCANPSKLISLPFPSLLKSSISARHSATGQYNFKHMGRAVFTTIVSEMQRLDRQTATPVVLLGTYGCGKSHLLAVLASFLFAQASFLFTTQLFIFDRFPKRKRVVFLPEASLVAEDVLHWLKLAFALPFADLPETLEKIAQFKTTQDFVDFTRAWSDEIYFLVDGMDQLDGDFKEAVLAMSSGHFRISTAYSLGKCRKVSAIRLPLGMPLDEFRKWMSHFSSRLPICSPQHVLYIHYVSGGVPALQSLYLDPNSEHFSPEFIVGVKGRPEFQAVADNIAEFHTNAIETLSASEKSRYIRLMTACLTETVPEIRHGSHRTLWDHRYVFFDDTGVGHVICGFARDTLIPLIRLEDQAGFTSDAWYSAVRSSNLAIRDSAIGQICMTRIGVAGLTQAEAQGSAMRICTFRQNPAFGSMFEDAWKNPQATSSFLNIAGPEVCGVINAVILRINPSAKMAQLIPLQISTNHTCTDLATLFFAVTWHKWERAIQEEGFKVVNTFVCVDSCTAESAEVMSAGTAFREKAKMFSPEYSVRNLSVAMLDPKLGRILRGDKYQSPPA</sequence>
<comment type="caution">
    <text evidence="2">The sequence shown here is derived from an EMBL/GenBank/DDBJ whole genome shotgun (WGS) entry which is preliminary data.</text>
</comment>